<reference evidence="3" key="1">
    <citation type="submission" date="2021-02" db="EMBL/GenBank/DDBJ databases">
        <authorList>
            <person name="Dougan E. K."/>
            <person name="Rhodes N."/>
            <person name="Thang M."/>
            <person name="Chan C."/>
        </authorList>
    </citation>
    <scope>NUCLEOTIDE SEQUENCE</scope>
</reference>
<keyword evidence="2" id="KW-0472">Membrane</keyword>
<sequence length="327" mass="35117">MVVGKTNNNNSTTIKTAMVVGKTKSSKEAEKEEAASSSSSKAASAKGNAHQKNKEGVAAFAKGSFKEAIACFSEVEDILRNQGYATGSEEQTRELAVALVNKARSQLFSGNLVEAEADALVAARVDVNYCKSRQLLEEIWQKTGRSRSAKELAADLVLPPRTDPQKLGALISSAAKRSLFGNILLLLVIAGALYVYRRPAFSAFNGVEEVMRIEDFPMSLQFSGGFGFANSFRGRVQPDQVEECSVASAGVGRLGARDWQDFLYQAVGSKRARPGGRMLLLSWRGELAAEKKKVKQGKGAPSKACPTGWRCVLAHLAPGADQPSKLD</sequence>
<dbReference type="Proteomes" id="UP000654075">
    <property type="component" value="Unassembled WGS sequence"/>
</dbReference>
<dbReference type="InterPro" id="IPR011990">
    <property type="entry name" value="TPR-like_helical_dom_sf"/>
</dbReference>
<accession>A0A813EIU1</accession>
<keyword evidence="2" id="KW-0812">Transmembrane</keyword>
<feature type="compositionally biased region" description="Basic and acidic residues" evidence="1">
    <location>
        <begin position="25"/>
        <end position="34"/>
    </location>
</feature>
<feature type="non-terminal residue" evidence="3">
    <location>
        <position position="327"/>
    </location>
</feature>
<dbReference type="Gene3D" id="1.25.40.10">
    <property type="entry name" value="Tetratricopeptide repeat domain"/>
    <property type="match status" value="1"/>
</dbReference>
<feature type="compositionally biased region" description="Low complexity" evidence="1">
    <location>
        <begin position="35"/>
        <end position="46"/>
    </location>
</feature>
<dbReference type="AlphaFoldDB" id="A0A813EIU1"/>
<name>A0A813EIU1_POLGL</name>
<evidence type="ECO:0000313" key="3">
    <source>
        <dbReference type="EMBL" id="CAE8601034.1"/>
    </source>
</evidence>
<proteinExistence type="predicted"/>
<protein>
    <submittedName>
        <fullName evidence="3">Uncharacterized protein</fullName>
    </submittedName>
</protein>
<dbReference type="EMBL" id="CAJNNV010012710">
    <property type="protein sequence ID" value="CAE8601034.1"/>
    <property type="molecule type" value="Genomic_DNA"/>
</dbReference>
<gene>
    <name evidence="3" type="ORF">PGLA1383_LOCUS19332</name>
</gene>
<comment type="caution">
    <text evidence="3">The sequence shown here is derived from an EMBL/GenBank/DDBJ whole genome shotgun (WGS) entry which is preliminary data.</text>
</comment>
<feature type="compositionally biased region" description="Low complexity" evidence="1">
    <location>
        <begin position="1"/>
        <end position="16"/>
    </location>
</feature>
<evidence type="ECO:0000256" key="2">
    <source>
        <dbReference type="SAM" id="Phobius"/>
    </source>
</evidence>
<feature type="transmembrane region" description="Helical" evidence="2">
    <location>
        <begin position="179"/>
        <end position="196"/>
    </location>
</feature>
<evidence type="ECO:0000256" key="1">
    <source>
        <dbReference type="SAM" id="MobiDB-lite"/>
    </source>
</evidence>
<organism evidence="3 4">
    <name type="scientific">Polarella glacialis</name>
    <name type="common">Dinoflagellate</name>
    <dbReference type="NCBI Taxonomy" id="89957"/>
    <lineage>
        <taxon>Eukaryota</taxon>
        <taxon>Sar</taxon>
        <taxon>Alveolata</taxon>
        <taxon>Dinophyceae</taxon>
        <taxon>Suessiales</taxon>
        <taxon>Suessiaceae</taxon>
        <taxon>Polarella</taxon>
    </lineage>
</organism>
<keyword evidence="4" id="KW-1185">Reference proteome</keyword>
<keyword evidence="2" id="KW-1133">Transmembrane helix</keyword>
<feature type="region of interest" description="Disordered" evidence="1">
    <location>
        <begin position="1"/>
        <end position="53"/>
    </location>
</feature>
<dbReference type="SUPFAM" id="SSF48452">
    <property type="entry name" value="TPR-like"/>
    <property type="match status" value="1"/>
</dbReference>
<evidence type="ECO:0000313" key="4">
    <source>
        <dbReference type="Proteomes" id="UP000654075"/>
    </source>
</evidence>